<dbReference type="Proteomes" id="UP000243140">
    <property type="component" value="Unassembled WGS sequence"/>
</dbReference>
<organism evidence="7 8">
    <name type="scientific">Mycobacterium malmoense</name>
    <dbReference type="NCBI Taxonomy" id="1780"/>
    <lineage>
        <taxon>Bacteria</taxon>
        <taxon>Bacillati</taxon>
        <taxon>Actinomycetota</taxon>
        <taxon>Actinomycetes</taxon>
        <taxon>Mycobacteriales</taxon>
        <taxon>Mycobacteriaceae</taxon>
        <taxon>Mycobacterium</taxon>
    </lineage>
</organism>
<dbReference type="RefSeq" id="WP_071511984.1">
    <property type="nucleotide sequence ID" value="NZ_CP060015.1"/>
</dbReference>
<keyword evidence="4" id="KW-0812">Transmembrane</keyword>
<accession>A0ABX3SQB6</accession>
<keyword evidence="6" id="KW-0472">Membrane</keyword>
<comment type="subcellular location">
    <subcellularLocation>
        <location evidence="1">Cell membrane</location>
    </subcellularLocation>
</comment>
<dbReference type="EMBL" id="MVHV01000018">
    <property type="protein sequence ID" value="ORA80210.1"/>
    <property type="molecule type" value="Genomic_DNA"/>
</dbReference>
<keyword evidence="8" id="KW-1185">Reference proteome</keyword>
<protein>
    <submittedName>
        <fullName evidence="7">Uncharacterized protein</fullName>
    </submittedName>
</protein>
<dbReference type="InterPro" id="IPR038468">
    <property type="entry name" value="MmpS_C"/>
</dbReference>
<evidence type="ECO:0000313" key="8">
    <source>
        <dbReference type="Proteomes" id="UP000243140"/>
    </source>
</evidence>
<sequence length="119" mass="12093">MTSHLSGPSILFAIGIGFASVCGGTVAGVANADNFPQVRYEVSGPGVAEYISYQTDTGQQRAVNATLPWSTQFTAFGGQVFVISAQGPGPISCKILVDGNVVSDATATVGAPARTVCSH</sequence>
<name>A0ABX3SQB6_MYCMA</name>
<comment type="caution">
    <text evidence="7">The sequence shown here is derived from an EMBL/GenBank/DDBJ whole genome shotgun (WGS) entry which is preliminary data.</text>
</comment>
<evidence type="ECO:0000256" key="1">
    <source>
        <dbReference type="ARBA" id="ARBA00004236"/>
    </source>
</evidence>
<dbReference type="Gene3D" id="2.60.40.2880">
    <property type="entry name" value="MmpS1-5, C-terminal soluble domain"/>
    <property type="match status" value="1"/>
</dbReference>
<gene>
    <name evidence="7" type="ORF">BST29_17070</name>
</gene>
<proteinExistence type="inferred from homology"/>
<evidence type="ECO:0000256" key="6">
    <source>
        <dbReference type="ARBA" id="ARBA00023136"/>
    </source>
</evidence>
<evidence type="ECO:0000256" key="4">
    <source>
        <dbReference type="ARBA" id="ARBA00022692"/>
    </source>
</evidence>
<evidence type="ECO:0000256" key="2">
    <source>
        <dbReference type="ARBA" id="ARBA00007531"/>
    </source>
</evidence>
<reference evidence="7 8" key="1">
    <citation type="submission" date="2017-02" db="EMBL/GenBank/DDBJ databases">
        <title>The new phylogeny of genus Mycobacterium.</title>
        <authorList>
            <person name="Tortoli E."/>
            <person name="Trovato A."/>
            <person name="Cirillo D.M."/>
        </authorList>
    </citation>
    <scope>NUCLEOTIDE SEQUENCE [LARGE SCALE GENOMIC DNA]</scope>
    <source>
        <strain evidence="7 8">IP1130001</strain>
    </source>
</reference>
<comment type="similarity">
    <text evidence="2">Belongs to the MmpS family.</text>
</comment>
<evidence type="ECO:0000256" key="3">
    <source>
        <dbReference type="ARBA" id="ARBA00022475"/>
    </source>
</evidence>
<evidence type="ECO:0000313" key="7">
    <source>
        <dbReference type="EMBL" id="ORA80210.1"/>
    </source>
</evidence>
<keyword evidence="5" id="KW-1133">Transmembrane helix</keyword>
<dbReference type="Pfam" id="PF05423">
    <property type="entry name" value="Mycobact_memb"/>
    <property type="match status" value="1"/>
</dbReference>
<keyword evidence="3" id="KW-1003">Cell membrane</keyword>
<evidence type="ECO:0000256" key="5">
    <source>
        <dbReference type="ARBA" id="ARBA00022989"/>
    </source>
</evidence>
<dbReference type="InterPro" id="IPR008693">
    <property type="entry name" value="MmpS"/>
</dbReference>